<feature type="compositionally biased region" description="Basic and acidic residues" evidence="1">
    <location>
        <begin position="65"/>
        <end position="75"/>
    </location>
</feature>
<evidence type="ECO:0000313" key="3">
    <source>
        <dbReference type="Proteomes" id="UP000190744"/>
    </source>
</evidence>
<feature type="compositionally biased region" description="Low complexity" evidence="1">
    <location>
        <begin position="291"/>
        <end position="311"/>
    </location>
</feature>
<sequence length="345" mass="37926">MEPSSNSTCDSDPALQICVKCCLEKPIEQFVSRTKAKRPTTWCSDCRYYGNEGRKRWAASRKLRLEGEKNSESQEKVNNGQSAKEREGTATQMFRKTPHRVRPSRNMAPYIVPTETPPHMNLESAYPSKIPEWTQGPMPGQPAAYQIYASPGCVPYMTPIPGNYSLPRALTSFQMVTPPANPAELYPMAWNHGHGPQTSMIQSAQWVAPNYFNAQPAVQDNNGTSTSDAESQASEHATSKNESFQKGTPCRGILNYGILENRFSNNTTSQAETPDPVTVKEKDSDNGDTLGVVSVKGWSRSSSSSGVSVNGLRVQSNGREEEKDKIGEGCPEEKFRHSEANTPGG</sequence>
<dbReference type="EMBL" id="LJBN01000105">
    <property type="protein sequence ID" value="OOQ89626.1"/>
    <property type="molecule type" value="Genomic_DNA"/>
</dbReference>
<accession>A0A1S9RW49</accession>
<feature type="region of interest" description="Disordered" evidence="1">
    <location>
        <begin position="65"/>
        <end position="92"/>
    </location>
</feature>
<dbReference type="Proteomes" id="UP000190744">
    <property type="component" value="Unassembled WGS sequence"/>
</dbReference>
<organism evidence="2 3">
    <name type="scientific">Penicillium brasilianum</name>
    <dbReference type="NCBI Taxonomy" id="104259"/>
    <lineage>
        <taxon>Eukaryota</taxon>
        <taxon>Fungi</taxon>
        <taxon>Dikarya</taxon>
        <taxon>Ascomycota</taxon>
        <taxon>Pezizomycotina</taxon>
        <taxon>Eurotiomycetes</taxon>
        <taxon>Eurotiomycetidae</taxon>
        <taxon>Eurotiales</taxon>
        <taxon>Aspergillaceae</taxon>
        <taxon>Penicillium</taxon>
    </lineage>
</organism>
<feature type="region of interest" description="Disordered" evidence="1">
    <location>
        <begin position="215"/>
        <end position="248"/>
    </location>
</feature>
<comment type="caution">
    <text evidence="2">The sequence shown here is derived from an EMBL/GenBank/DDBJ whole genome shotgun (WGS) entry which is preliminary data.</text>
</comment>
<feature type="compositionally biased region" description="Basic and acidic residues" evidence="1">
    <location>
        <begin position="318"/>
        <end position="339"/>
    </location>
</feature>
<gene>
    <name evidence="2" type="ORF">PEBR_07672</name>
</gene>
<reference evidence="3" key="1">
    <citation type="submission" date="2015-09" db="EMBL/GenBank/DDBJ databases">
        <authorList>
            <person name="Fill T.P."/>
            <person name="Baretta J.F."/>
            <person name="de Almeida L.G."/>
            <person name="Rocha M."/>
            <person name="de Souza D.H."/>
            <person name="Malavazi I."/>
            <person name="Cerdeira L.T."/>
            <person name="Hong H."/>
            <person name="Samborskyy M."/>
            <person name="de Vasconcelos A.T."/>
            <person name="Leadlay P."/>
            <person name="Rodrigues-Filho E."/>
        </authorList>
    </citation>
    <scope>NUCLEOTIDE SEQUENCE [LARGE SCALE GENOMIC DNA]</scope>
    <source>
        <strain evidence="3">LaBioMMi 136</strain>
    </source>
</reference>
<feature type="compositionally biased region" description="Polar residues" evidence="1">
    <location>
        <begin position="215"/>
        <end position="246"/>
    </location>
</feature>
<dbReference type="AlphaFoldDB" id="A0A1S9RW49"/>
<evidence type="ECO:0000313" key="2">
    <source>
        <dbReference type="EMBL" id="OOQ89626.1"/>
    </source>
</evidence>
<proteinExistence type="predicted"/>
<evidence type="ECO:0000256" key="1">
    <source>
        <dbReference type="SAM" id="MobiDB-lite"/>
    </source>
</evidence>
<feature type="region of interest" description="Disordered" evidence="1">
    <location>
        <begin position="265"/>
        <end position="345"/>
    </location>
</feature>
<protein>
    <submittedName>
        <fullName evidence="2">Uncharacterized protein</fullName>
    </submittedName>
</protein>
<name>A0A1S9RW49_PENBI</name>